<accession>A0A1C1CTD3</accession>
<dbReference type="VEuPathDB" id="FungiDB:G647_06352"/>
<protein>
    <submittedName>
        <fullName evidence="1">Alcohol dehydrogenase</fullName>
    </submittedName>
</protein>
<dbReference type="OrthoDB" id="1879366at2759"/>
<dbReference type="Proteomes" id="UP000094526">
    <property type="component" value="Unassembled WGS sequence"/>
</dbReference>
<dbReference type="STRING" id="86049.A0A1C1CTD3"/>
<proteinExistence type="predicted"/>
<dbReference type="AlphaFoldDB" id="A0A1C1CTD3"/>
<dbReference type="VEuPathDB" id="FungiDB:CLCR_09367"/>
<gene>
    <name evidence="1" type="ORF">CLCR_09367</name>
</gene>
<organism evidence="1 2">
    <name type="scientific">Cladophialophora carrionii</name>
    <dbReference type="NCBI Taxonomy" id="86049"/>
    <lineage>
        <taxon>Eukaryota</taxon>
        <taxon>Fungi</taxon>
        <taxon>Dikarya</taxon>
        <taxon>Ascomycota</taxon>
        <taxon>Pezizomycotina</taxon>
        <taxon>Eurotiomycetes</taxon>
        <taxon>Chaetothyriomycetidae</taxon>
        <taxon>Chaetothyriales</taxon>
        <taxon>Herpotrichiellaceae</taxon>
        <taxon>Cladophialophora</taxon>
    </lineage>
</organism>
<reference evidence="2" key="1">
    <citation type="submission" date="2015-07" db="EMBL/GenBank/DDBJ databases">
        <authorList>
            <person name="Teixeira M.M."/>
            <person name="Souza R.C."/>
            <person name="Almeida L.G."/>
            <person name="Vicente V.A."/>
            <person name="de Hoog S."/>
            <person name="Bocca A.L."/>
            <person name="de Almeida S.R."/>
            <person name="Vasconcelos A.T."/>
            <person name="Felipe M.S."/>
        </authorList>
    </citation>
    <scope>NUCLEOTIDE SEQUENCE [LARGE SCALE GENOMIC DNA]</scope>
    <source>
        <strain evidence="2">KSF</strain>
    </source>
</reference>
<name>A0A1C1CTD3_9EURO</name>
<comment type="caution">
    <text evidence="1">The sequence shown here is derived from an EMBL/GenBank/DDBJ whole genome shotgun (WGS) entry which is preliminary data.</text>
</comment>
<dbReference type="Gene3D" id="3.90.180.10">
    <property type="entry name" value="Medium-chain alcohol dehydrogenases, catalytic domain"/>
    <property type="match status" value="1"/>
</dbReference>
<dbReference type="Gene3D" id="3.40.50.720">
    <property type="entry name" value="NAD(P)-binding Rossmann-like Domain"/>
    <property type="match status" value="1"/>
</dbReference>
<dbReference type="Pfam" id="PF13602">
    <property type="entry name" value="ADH_zinc_N_2"/>
    <property type="match status" value="1"/>
</dbReference>
<evidence type="ECO:0000313" key="2">
    <source>
        <dbReference type="Proteomes" id="UP000094526"/>
    </source>
</evidence>
<dbReference type="EMBL" id="LGRB01000009">
    <property type="protein sequence ID" value="OCT51748.1"/>
    <property type="molecule type" value="Genomic_DNA"/>
</dbReference>
<keyword evidence="2" id="KW-1185">Reference proteome</keyword>
<evidence type="ECO:0000313" key="1">
    <source>
        <dbReference type="EMBL" id="OCT51748.1"/>
    </source>
</evidence>
<sequence>MSLRPLLKKNVIVRSNQTGTKADMQEALEFLASGKVVPELGMVDLKDINEALDRIKQGKVMGKLVANLVGGKNVSRL</sequence>